<evidence type="ECO:0000256" key="9">
    <source>
        <dbReference type="ARBA" id="ARBA00023180"/>
    </source>
</evidence>
<evidence type="ECO:0000256" key="8">
    <source>
        <dbReference type="ARBA" id="ARBA00022989"/>
    </source>
</evidence>
<dbReference type="Pfam" id="PF00201">
    <property type="entry name" value="UDPGT"/>
    <property type="match status" value="2"/>
</dbReference>
<keyword evidence="4" id="KW-0328">Glycosyltransferase</keyword>
<dbReference type="AlphaFoldDB" id="A0A452IDX2"/>
<keyword evidence="9" id="KW-0325">Glycoprotein</keyword>
<organism evidence="10 11">
    <name type="scientific">Gopherus agassizii</name>
    <name type="common">Agassiz's desert tortoise</name>
    <dbReference type="NCBI Taxonomy" id="38772"/>
    <lineage>
        <taxon>Eukaryota</taxon>
        <taxon>Metazoa</taxon>
        <taxon>Chordata</taxon>
        <taxon>Craniata</taxon>
        <taxon>Vertebrata</taxon>
        <taxon>Euteleostomi</taxon>
        <taxon>Archelosauria</taxon>
        <taxon>Testudinata</taxon>
        <taxon>Testudines</taxon>
        <taxon>Cryptodira</taxon>
        <taxon>Durocryptodira</taxon>
        <taxon>Testudinoidea</taxon>
        <taxon>Testudinidae</taxon>
        <taxon>Gopherus</taxon>
    </lineage>
</organism>
<dbReference type="FunFam" id="3.40.50.2000:FF:000066">
    <property type="entry name" value="UDP-glucuronosyltransferase 1-1"/>
    <property type="match status" value="2"/>
</dbReference>
<protein>
    <recommendedName>
        <fullName evidence="3">glucuronosyltransferase</fullName>
        <ecNumber evidence="3">2.4.1.17</ecNumber>
    </recommendedName>
</protein>
<dbReference type="Ensembl" id="ENSGAGT00000029666.1">
    <property type="protein sequence ID" value="ENSGAGP00000026084.1"/>
    <property type="gene ID" value="ENSGAGG00000019054.1"/>
</dbReference>
<dbReference type="STRING" id="38772.ENSGAGP00000026084"/>
<dbReference type="SUPFAM" id="SSF53756">
    <property type="entry name" value="UDP-Glycosyltransferase/glycogen phosphorylase"/>
    <property type="match status" value="2"/>
</dbReference>
<accession>A0A452IDX2</accession>
<evidence type="ECO:0000256" key="6">
    <source>
        <dbReference type="ARBA" id="ARBA00022692"/>
    </source>
</evidence>
<dbReference type="InterPro" id="IPR050271">
    <property type="entry name" value="UDP-glycosyltransferase"/>
</dbReference>
<dbReference type="Proteomes" id="UP000291020">
    <property type="component" value="Unassembled WGS sequence"/>
</dbReference>
<keyword evidence="7" id="KW-0732">Signal</keyword>
<evidence type="ECO:0000256" key="2">
    <source>
        <dbReference type="ARBA" id="ARBA00009995"/>
    </source>
</evidence>
<dbReference type="PANTHER" id="PTHR48043">
    <property type="entry name" value="EG:EG0003.4 PROTEIN-RELATED"/>
    <property type="match status" value="1"/>
</dbReference>
<evidence type="ECO:0000313" key="11">
    <source>
        <dbReference type="Proteomes" id="UP000291020"/>
    </source>
</evidence>
<keyword evidence="6" id="KW-0812">Transmembrane</keyword>
<keyword evidence="5" id="KW-0808">Transferase</keyword>
<dbReference type="GO" id="GO:0016020">
    <property type="term" value="C:membrane"/>
    <property type="evidence" value="ECO:0007669"/>
    <property type="project" value="UniProtKB-SubCell"/>
</dbReference>
<proteinExistence type="inferred from homology"/>
<sequence>AVFRNWTGTVEKCTSLRFRGCGRLLVIPQDGSHWLSMRAVVEKLSEKGHEIVVLAPEVNLLLKESEHYTRKLYAVPYTQEELDHRFHLFANQHFVEVSFPTMIIETYSSTMFVLDLFFYNCASLLQNREIIRYLDESKFDVVFTDPALPCGVILAEYLSIPSVYFFRGFPCNVEHAVTKCPDPVSYVPRCYTSYTDHMTFTQRVLNLFVSSLEIPLFKDLYTKYQDIASEFLQRDVHLPTLYRNGSIWLLRYDFVFEYPKPSTSALLFATCTHLLYNRELMGYIEGSNFDAVFTDPMLPCGQIIALHLSIPSIFFLRGIPGGVDAEAAQCPNPPSYVPRIFSSNTDRMTFTQRVKNLLISSSESLLCDIVYSQFESLASDFLQRPMTMKELLSHGAIWLKRVDFVFEYPMPVMPNMVFIGGINCGQKKPLSQVSDLFGTMGAGEHGEIVFSLCNDLSTPSLYLSLM</sequence>
<dbReference type="GO" id="GO:0015020">
    <property type="term" value="F:glucuronosyltransferase activity"/>
    <property type="evidence" value="ECO:0007669"/>
    <property type="project" value="UniProtKB-EC"/>
</dbReference>
<reference evidence="11" key="1">
    <citation type="journal article" date="2017" name="PLoS ONE">
        <title>The Agassiz's desert tortoise genome provides a resource for the conservation of a threatened species.</title>
        <authorList>
            <person name="Tollis M."/>
            <person name="DeNardo D.F."/>
            <person name="Cornelius J.A."/>
            <person name="Dolby G.A."/>
            <person name="Edwards T."/>
            <person name="Henen B.T."/>
            <person name="Karl A.E."/>
            <person name="Murphy R.W."/>
            <person name="Kusumi K."/>
        </authorList>
    </citation>
    <scope>NUCLEOTIDE SEQUENCE [LARGE SCALE GENOMIC DNA]</scope>
</reference>
<evidence type="ECO:0000256" key="1">
    <source>
        <dbReference type="ARBA" id="ARBA00004167"/>
    </source>
</evidence>
<dbReference type="InterPro" id="IPR002213">
    <property type="entry name" value="UDP_glucos_trans"/>
</dbReference>
<name>A0A452IDX2_9SAUR</name>
<keyword evidence="8" id="KW-0472">Membrane</keyword>
<keyword evidence="8" id="KW-1133">Transmembrane helix</keyword>
<evidence type="ECO:0000256" key="4">
    <source>
        <dbReference type="ARBA" id="ARBA00022676"/>
    </source>
</evidence>
<dbReference type="Gene3D" id="3.40.50.2000">
    <property type="entry name" value="Glycogen Phosphorylase B"/>
    <property type="match status" value="1"/>
</dbReference>
<reference evidence="10" key="3">
    <citation type="submission" date="2025-09" db="UniProtKB">
        <authorList>
            <consortium name="Ensembl"/>
        </authorList>
    </citation>
    <scope>IDENTIFICATION</scope>
</reference>
<evidence type="ECO:0000256" key="5">
    <source>
        <dbReference type="ARBA" id="ARBA00022679"/>
    </source>
</evidence>
<dbReference type="PANTHER" id="PTHR48043:SF161">
    <property type="entry name" value="UDP GLUCURONOSYLTRANSFERASE FAMILY 1 MEMBER A1"/>
    <property type="match status" value="1"/>
</dbReference>
<dbReference type="EC" id="2.4.1.17" evidence="3"/>
<comment type="similarity">
    <text evidence="2">Belongs to the UDP-glycosyltransferase family.</text>
</comment>
<evidence type="ECO:0000313" key="10">
    <source>
        <dbReference type="Ensembl" id="ENSGAGP00000026084.1"/>
    </source>
</evidence>
<comment type="subcellular location">
    <subcellularLocation>
        <location evidence="1">Membrane</location>
        <topology evidence="1">Single-pass membrane protein</topology>
    </subcellularLocation>
</comment>
<keyword evidence="11" id="KW-1185">Reference proteome</keyword>
<evidence type="ECO:0000256" key="3">
    <source>
        <dbReference type="ARBA" id="ARBA00012544"/>
    </source>
</evidence>
<reference evidence="10" key="2">
    <citation type="submission" date="2025-08" db="UniProtKB">
        <authorList>
            <consortium name="Ensembl"/>
        </authorList>
    </citation>
    <scope>IDENTIFICATION</scope>
</reference>
<evidence type="ECO:0000256" key="7">
    <source>
        <dbReference type="ARBA" id="ARBA00022729"/>
    </source>
</evidence>